<dbReference type="AlphaFoldDB" id="A0A2W1BT60"/>
<organism evidence="1 2">
    <name type="scientific">Helicoverpa armigera</name>
    <name type="common">Cotton bollworm</name>
    <name type="synonym">Heliothis armigera</name>
    <dbReference type="NCBI Taxonomy" id="29058"/>
    <lineage>
        <taxon>Eukaryota</taxon>
        <taxon>Metazoa</taxon>
        <taxon>Ecdysozoa</taxon>
        <taxon>Arthropoda</taxon>
        <taxon>Hexapoda</taxon>
        <taxon>Insecta</taxon>
        <taxon>Pterygota</taxon>
        <taxon>Neoptera</taxon>
        <taxon>Endopterygota</taxon>
        <taxon>Lepidoptera</taxon>
        <taxon>Glossata</taxon>
        <taxon>Ditrysia</taxon>
        <taxon>Noctuoidea</taxon>
        <taxon>Noctuidae</taxon>
        <taxon>Heliothinae</taxon>
        <taxon>Helicoverpa</taxon>
    </lineage>
</organism>
<gene>
    <name evidence="1" type="primary">HaOG203244</name>
    <name evidence="1" type="ORF">B5X24_HaOG203244</name>
</gene>
<proteinExistence type="predicted"/>
<name>A0A2W1BT60_HELAM</name>
<sequence>MRVGVFWRAAGRMRVPRPSAVLPPFFSCILSAATSRRNDPVRNQTTVLPTKNELKTNPQQENECETKHPVPEKVAVFNFSARVCSERRKTVHIAENRNVKKSSKITNSVHFVDTL</sequence>
<evidence type="ECO:0000313" key="2">
    <source>
        <dbReference type="Proteomes" id="UP000249218"/>
    </source>
</evidence>
<reference evidence="1 2" key="1">
    <citation type="journal article" date="2017" name="BMC Biol.">
        <title>Genomic innovations, transcriptional plasticity and gene loss underlying the evolution and divergence of two highly polyphagous and invasive Helicoverpa pest species.</title>
        <authorList>
            <person name="Pearce S.L."/>
            <person name="Clarke D.F."/>
            <person name="East P.D."/>
            <person name="Elfekih S."/>
            <person name="Gordon K.H."/>
            <person name="Jermiin L.S."/>
            <person name="McGaughran A."/>
            <person name="Oakeshott J.G."/>
            <person name="Papanikolaou A."/>
            <person name="Perera O.P."/>
            <person name="Rane R.V."/>
            <person name="Richards S."/>
            <person name="Tay W.T."/>
            <person name="Walsh T.K."/>
            <person name="Anderson A."/>
            <person name="Anderson C.J."/>
            <person name="Asgari S."/>
            <person name="Board P.G."/>
            <person name="Bretschneider A."/>
            <person name="Campbell P.M."/>
            <person name="Chertemps T."/>
            <person name="Christeller J.T."/>
            <person name="Coppin C.W."/>
            <person name="Downes S.J."/>
            <person name="Duan G."/>
            <person name="Farnsworth C.A."/>
            <person name="Good R.T."/>
            <person name="Han L.B."/>
            <person name="Han Y.C."/>
            <person name="Hatje K."/>
            <person name="Horne I."/>
            <person name="Huang Y.P."/>
            <person name="Hughes D.S."/>
            <person name="Jacquin-Joly E."/>
            <person name="James W."/>
            <person name="Jhangiani S."/>
            <person name="Kollmar M."/>
            <person name="Kuwar S.S."/>
            <person name="Li S."/>
            <person name="Liu N.Y."/>
            <person name="Maibeche M.T."/>
            <person name="Miller J.R."/>
            <person name="Montagne N."/>
            <person name="Perry T."/>
            <person name="Qu J."/>
            <person name="Song S.V."/>
            <person name="Sutton G.G."/>
            <person name="Vogel H."/>
            <person name="Walenz B.P."/>
            <person name="Xu W."/>
            <person name="Zhang H.J."/>
            <person name="Zou Z."/>
            <person name="Batterham P."/>
            <person name="Edwards O.R."/>
            <person name="Feyereisen R."/>
            <person name="Gibbs R.A."/>
            <person name="Heckel D.G."/>
            <person name="McGrath A."/>
            <person name="Robin C."/>
            <person name="Scherer S.E."/>
            <person name="Worley K.C."/>
            <person name="Wu Y.D."/>
        </authorList>
    </citation>
    <scope>NUCLEOTIDE SEQUENCE [LARGE SCALE GENOMIC DNA]</scope>
    <source>
        <strain evidence="1">Harm_GR_Male_#8</strain>
        <tissue evidence="1">Whole organism</tissue>
    </source>
</reference>
<accession>A0A2W1BT60</accession>
<dbReference type="EMBL" id="KZ149927">
    <property type="protein sequence ID" value="PZC77531.1"/>
    <property type="molecule type" value="Genomic_DNA"/>
</dbReference>
<evidence type="ECO:0000313" key="1">
    <source>
        <dbReference type="EMBL" id="PZC77531.1"/>
    </source>
</evidence>
<dbReference type="Proteomes" id="UP000249218">
    <property type="component" value="Unassembled WGS sequence"/>
</dbReference>
<keyword evidence="2" id="KW-1185">Reference proteome</keyword>
<protein>
    <submittedName>
        <fullName evidence="1">Uncharacterized protein</fullName>
    </submittedName>
</protein>